<sequence length="624" mass="69270">MATSKYTSQSSEINNVVDRTITAAEKTPIERFDELIASCSNSNEHDPPQCQRSLVALLRRDLNHMTIAEERTSLLHRFGVALSQQNCKDIEIESLASIVQLDHTNHSQLVQLAQLSELCPLVSIETLTEDLSSLFRDFLCDPLHNLEGSDRNNRLSFRTFVDIICSEFLACSIIGCGVAVHETVLTYFPSFTQILSRESCRIYIDTTFPLNTLLTTRSFTDPDSSFFRLASKNPAFFHSIVEKHAVHISEIAISTAVSSVRVVSDSPSEPRCLDFGRATQNWVVLLKAMAEVKLDLTLPTKRLTSHPSSLLTFIVLSAASTNDELSTAAVSVFSNQFGLSKQRTEALLFATPTTFPVRTPFTPRHSQMLGDSDHMKGSRQSICAEAGRCVMTKSRSNFSAQEQDFDFTTMLGVYFAGSDVSATIFLPLAPFLTRILTIVVPSSTDRMDICWKDDEHSQLMNIFLSLILTLIHTSPPSALSTLPLSSLISILSVALVRLDSIPSSLALSERFGNLFSLSKNRSNPQVRQVVLALCEEGMEDRSDQVLAPFSLAYLNLWKGANGPHSVVRDQRVADHGLRLRQQSMDNLLEQIIIDRLLGSIRLNMKLYLISGPVSILLSFIAVFL</sequence>
<protein>
    <submittedName>
        <fullName evidence="2">Uncharacterized protein</fullName>
    </submittedName>
</protein>
<name>A0ABQ9XMM8_9EUKA</name>
<keyword evidence="1" id="KW-1133">Transmembrane helix</keyword>
<proteinExistence type="predicted"/>
<evidence type="ECO:0000256" key="1">
    <source>
        <dbReference type="SAM" id="Phobius"/>
    </source>
</evidence>
<comment type="caution">
    <text evidence="2">The sequence shown here is derived from an EMBL/GenBank/DDBJ whole genome shotgun (WGS) entry which is preliminary data.</text>
</comment>
<dbReference type="EMBL" id="JARBJD010000101">
    <property type="protein sequence ID" value="KAK2952578.1"/>
    <property type="molecule type" value="Genomic_DNA"/>
</dbReference>
<reference evidence="2 3" key="1">
    <citation type="journal article" date="2022" name="bioRxiv">
        <title>Genomics of Preaxostyla Flagellates Illuminates Evolutionary Transitions and the Path Towards Mitochondrial Loss.</title>
        <authorList>
            <person name="Novak L.V.F."/>
            <person name="Treitli S.C."/>
            <person name="Pyrih J."/>
            <person name="Halakuc P."/>
            <person name="Pipaliya S.V."/>
            <person name="Vacek V."/>
            <person name="Brzon O."/>
            <person name="Soukal P."/>
            <person name="Eme L."/>
            <person name="Dacks J.B."/>
            <person name="Karnkowska A."/>
            <person name="Elias M."/>
            <person name="Hampl V."/>
        </authorList>
    </citation>
    <scope>NUCLEOTIDE SEQUENCE [LARGE SCALE GENOMIC DNA]</scope>
    <source>
        <strain evidence="2">NAU3</strain>
        <tissue evidence="2">Gut</tissue>
    </source>
</reference>
<evidence type="ECO:0000313" key="2">
    <source>
        <dbReference type="EMBL" id="KAK2952578.1"/>
    </source>
</evidence>
<keyword evidence="3" id="KW-1185">Reference proteome</keyword>
<gene>
    <name evidence="2" type="ORF">BLNAU_12406</name>
</gene>
<keyword evidence="1" id="KW-0812">Transmembrane</keyword>
<organism evidence="2 3">
    <name type="scientific">Blattamonas nauphoetae</name>
    <dbReference type="NCBI Taxonomy" id="2049346"/>
    <lineage>
        <taxon>Eukaryota</taxon>
        <taxon>Metamonada</taxon>
        <taxon>Preaxostyla</taxon>
        <taxon>Oxymonadida</taxon>
        <taxon>Blattamonas</taxon>
    </lineage>
</organism>
<feature type="transmembrane region" description="Helical" evidence="1">
    <location>
        <begin position="606"/>
        <end position="623"/>
    </location>
</feature>
<accession>A0ABQ9XMM8</accession>
<evidence type="ECO:0000313" key="3">
    <source>
        <dbReference type="Proteomes" id="UP001281761"/>
    </source>
</evidence>
<keyword evidence="1" id="KW-0472">Membrane</keyword>
<dbReference type="Proteomes" id="UP001281761">
    <property type="component" value="Unassembled WGS sequence"/>
</dbReference>